<protein>
    <submittedName>
        <fullName evidence="2">Cupin-like domain-containing protein</fullName>
    </submittedName>
</protein>
<organism evidence="2 3">
    <name type="scientific">Hymenobacter ginkgonis</name>
    <dbReference type="NCBI Taxonomy" id="2682976"/>
    <lineage>
        <taxon>Bacteria</taxon>
        <taxon>Pseudomonadati</taxon>
        <taxon>Bacteroidota</taxon>
        <taxon>Cytophagia</taxon>
        <taxon>Cytophagales</taxon>
        <taxon>Hymenobacteraceae</taxon>
        <taxon>Hymenobacter</taxon>
    </lineage>
</organism>
<evidence type="ECO:0000313" key="2">
    <source>
        <dbReference type="EMBL" id="MVN75576.1"/>
    </source>
</evidence>
<dbReference type="EMBL" id="WQKZ01000001">
    <property type="protein sequence ID" value="MVN75576.1"/>
    <property type="molecule type" value="Genomic_DNA"/>
</dbReference>
<dbReference type="InterPro" id="IPR041667">
    <property type="entry name" value="Cupin_8"/>
</dbReference>
<gene>
    <name evidence="2" type="ORF">GO988_04480</name>
</gene>
<dbReference type="PANTHER" id="PTHR12461:SF105">
    <property type="entry name" value="HYPOXIA-INDUCIBLE FACTOR 1-ALPHA INHIBITOR"/>
    <property type="match status" value="1"/>
</dbReference>
<comment type="caution">
    <text evidence="2">The sequence shown here is derived from an EMBL/GenBank/DDBJ whole genome shotgun (WGS) entry which is preliminary data.</text>
</comment>
<proteinExistence type="predicted"/>
<reference evidence="2 3" key="1">
    <citation type="submission" date="2019-12" db="EMBL/GenBank/DDBJ databases">
        <title>Hymenobacter sp. HMF4947 Genome sequencing and assembly.</title>
        <authorList>
            <person name="Kang H."/>
            <person name="Cha I."/>
            <person name="Kim H."/>
            <person name="Joh K."/>
        </authorList>
    </citation>
    <scope>NUCLEOTIDE SEQUENCE [LARGE SCALE GENOMIC DNA]</scope>
    <source>
        <strain evidence="2 3">HMF4947</strain>
    </source>
</reference>
<dbReference type="Pfam" id="PF13621">
    <property type="entry name" value="Cupin_8"/>
    <property type="match status" value="1"/>
</dbReference>
<evidence type="ECO:0000313" key="3">
    <source>
        <dbReference type="Proteomes" id="UP000441336"/>
    </source>
</evidence>
<evidence type="ECO:0000259" key="1">
    <source>
        <dbReference type="PROSITE" id="PS51184"/>
    </source>
</evidence>
<dbReference type="SUPFAM" id="SSF51197">
    <property type="entry name" value="Clavaminate synthase-like"/>
    <property type="match status" value="1"/>
</dbReference>
<dbReference type="Gene3D" id="2.60.120.650">
    <property type="entry name" value="Cupin"/>
    <property type="match status" value="1"/>
</dbReference>
<dbReference type="RefSeq" id="WP_157562304.1">
    <property type="nucleotide sequence ID" value="NZ_WQKZ01000001.1"/>
</dbReference>
<dbReference type="PROSITE" id="PS51184">
    <property type="entry name" value="JMJC"/>
    <property type="match status" value="1"/>
</dbReference>
<sequence length="299" mass="34087">MSAQVLSKPIPYAALTTVDKRSNLSRKELIEEYIKPGLPVVLTDAAAKWSALGKFTPELFKEKYGHLTKEIKGQTYTMAEVVDIIRNPTPGVPVPYPFCLNVDQAFPELMAEFKPQINLGKPDRVQHPLLSKMMLLNTVVNEIFLGGAGSCFPYLHVDALFLHTQITQLYGSKDFILYSPDQTPYMYPKQDNAKVSEVDIFNPDYEKYPLFRHAKPVRVTVEEGESILFPTKWWHTTQIHEPCISIARSYLNEWNWADFVQDNFELRKKRYPALALAMLAYGKALGSFINLQEKITAPV</sequence>
<accession>A0A7K1TAZ2</accession>
<dbReference type="AlphaFoldDB" id="A0A7K1TAZ2"/>
<feature type="domain" description="JmjC" evidence="1">
    <location>
        <begin position="103"/>
        <end position="267"/>
    </location>
</feature>
<dbReference type="InterPro" id="IPR003347">
    <property type="entry name" value="JmjC_dom"/>
</dbReference>
<dbReference type="Proteomes" id="UP000441336">
    <property type="component" value="Unassembled WGS sequence"/>
</dbReference>
<keyword evidence="3" id="KW-1185">Reference proteome</keyword>
<dbReference type="PANTHER" id="PTHR12461">
    <property type="entry name" value="HYPOXIA-INDUCIBLE FACTOR 1 ALPHA INHIBITOR-RELATED"/>
    <property type="match status" value="1"/>
</dbReference>
<name>A0A7K1TAZ2_9BACT</name>